<dbReference type="InterPro" id="IPR045324">
    <property type="entry name" value="Small_multidrug_res"/>
</dbReference>
<keyword evidence="4 7" id="KW-0812">Transmembrane</keyword>
<keyword evidence="3" id="KW-1003">Cell membrane</keyword>
<evidence type="ECO:0000256" key="2">
    <source>
        <dbReference type="ARBA" id="ARBA00022448"/>
    </source>
</evidence>
<dbReference type="PANTHER" id="PTHR30561">
    <property type="entry name" value="SMR FAMILY PROTON-DEPENDENT DRUG EFFLUX TRANSPORTER SUGE"/>
    <property type="match status" value="1"/>
</dbReference>
<feature type="transmembrane region" description="Helical" evidence="8">
    <location>
        <begin position="31"/>
        <end position="52"/>
    </location>
</feature>
<evidence type="ECO:0000313" key="10">
    <source>
        <dbReference type="Proteomes" id="UP001596956"/>
    </source>
</evidence>
<evidence type="ECO:0000256" key="4">
    <source>
        <dbReference type="ARBA" id="ARBA00022692"/>
    </source>
</evidence>
<sequence>MAIAWGILVAAGLLEIVWSLALKNANGLKRPGWAALGVGVAMVSLGMLSYALRDLPVGTAYAAWVGIGAVGVAVVGMLFYREPASRGRLLSLAAIIAGVIGLNLTGG</sequence>
<name>A0ABW3BBH0_9ACTN</name>
<evidence type="ECO:0000256" key="8">
    <source>
        <dbReference type="SAM" id="Phobius"/>
    </source>
</evidence>
<protein>
    <submittedName>
        <fullName evidence="9">DMT family transporter</fullName>
    </submittedName>
</protein>
<dbReference type="Proteomes" id="UP001596956">
    <property type="component" value="Unassembled WGS sequence"/>
</dbReference>
<gene>
    <name evidence="9" type="ORF">ACFQZU_03630</name>
</gene>
<dbReference type="InterPro" id="IPR000390">
    <property type="entry name" value="Small_drug/metabolite_transptr"/>
</dbReference>
<keyword evidence="6 8" id="KW-0472">Membrane</keyword>
<evidence type="ECO:0000256" key="6">
    <source>
        <dbReference type="ARBA" id="ARBA00023136"/>
    </source>
</evidence>
<dbReference type="EMBL" id="JBHTHR010000051">
    <property type="protein sequence ID" value="MFD0800410.1"/>
    <property type="molecule type" value="Genomic_DNA"/>
</dbReference>
<evidence type="ECO:0000313" key="9">
    <source>
        <dbReference type="EMBL" id="MFD0800410.1"/>
    </source>
</evidence>
<proteinExistence type="inferred from homology"/>
<comment type="similarity">
    <text evidence="7">Belongs to the drug/metabolite transporter (DMT) superfamily. Small multidrug resistance (SMR) (TC 2.A.7.1) family.</text>
</comment>
<keyword evidence="5 8" id="KW-1133">Transmembrane helix</keyword>
<feature type="transmembrane region" description="Helical" evidence="8">
    <location>
        <begin position="86"/>
        <end position="105"/>
    </location>
</feature>
<dbReference type="InterPro" id="IPR037185">
    <property type="entry name" value="EmrE-like"/>
</dbReference>
<comment type="caution">
    <text evidence="9">The sequence shown here is derived from an EMBL/GenBank/DDBJ whole genome shotgun (WGS) entry which is preliminary data.</text>
</comment>
<evidence type="ECO:0000256" key="5">
    <source>
        <dbReference type="ARBA" id="ARBA00022989"/>
    </source>
</evidence>
<reference evidence="10" key="1">
    <citation type="journal article" date="2019" name="Int. J. Syst. Evol. Microbiol.">
        <title>The Global Catalogue of Microorganisms (GCM) 10K type strain sequencing project: providing services to taxonomists for standard genome sequencing and annotation.</title>
        <authorList>
            <consortium name="The Broad Institute Genomics Platform"/>
            <consortium name="The Broad Institute Genome Sequencing Center for Infectious Disease"/>
            <person name="Wu L."/>
            <person name="Ma J."/>
        </authorList>
    </citation>
    <scope>NUCLEOTIDE SEQUENCE [LARGE SCALE GENOMIC DNA]</scope>
    <source>
        <strain evidence="10">CCUG 63369</strain>
    </source>
</reference>
<keyword evidence="10" id="KW-1185">Reference proteome</keyword>
<evidence type="ECO:0000256" key="3">
    <source>
        <dbReference type="ARBA" id="ARBA00022475"/>
    </source>
</evidence>
<dbReference type="PANTHER" id="PTHR30561:SF0">
    <property type="entry name" value="GUANIDINIUM EXPORTER"/>
    <property type="match status" value="1"/>
</dbReference>
<evidence type="ECO:0000256" key="1">
    <source>
        <dbReference type="ARBA" id="ARBA00004651"/>
    </source>
</evidence>
<accession>A0ABW3BBH0</accession>
<keyword evidence="2" id="KW-0813">Transport</keyword>
<dbReference type="SUPFAM" id="SSF103481">
    <property type="entry name" value="Multidrug resistance efflux transporter EmrE"/>
    <property type="match status" value="1"/>
</dbReference>
<dbReference type="Pfam" id="PF00893">
    <property type="entry name" value="Multi_Drug_Res"/>
    <property type="match status" value="1"/>
</dbReference>
<comment type="subcellular location">
    <subcellularLocation>
        <location evidence="1 7">Cell membrane</location>
        <topology evidence="1 7">Multi-pass membrane protein</topology>
    </subcellularLocation>
</comment>
<evidence type="ECO:0000256" key="7">
    <source>
        <dbReference type="RuleBase" id="RU003942"/>
    </source>
</evidence>
<organism evidence="9 10">
    <name type="scientific">Streptomonospora algeriensis</name>
    <dbReference type="NCBI Taxonomy" id="995084"/>
    <lineage>
        <taxon>Bacteria</taxon>
        <taxon>Bacillati</taxon>
        <taxon>Actinomycetota</taxon>
        <taxon>Actinomycetes</taxon>
        <taxon>Streptosporangiales</taxon>
        <taxon>Nocardiopsidaceae</taxon>
        <taxon>Streptomonospora</taxon>
    </lineage>
</organism>
<dbReference type="Gene3D" id="1.10.3730.20">
    <property type="match status" value="1"/>
</dbReference>
<feature type="transmembrane region" description="Helical" evidence="8">
    <location>
        <begin position="59"/>
        <end position="80"/>
    </location>
</feature>